<dbReference type="OrthoDB" id="9803036at2"/>
<dbReference type="PANTHER" id="PTHR13061">
    <property type="entry name" value="DYNACTIN SUBUNIT P25"/>
    <property type="match status" value="1"/>
</dbReference>
<dbReference type="InterPro" id="IPR011004">
    <property type="entry name" value="Trimer_LpxA-like_sf"/>
</dbReference>
<evidence type="ECO:0000313" key="1">
    <source>
        <dbReference type="EMBL" id="RUR33824.1"/>
    </source>
</evidence>
<dbReference type="InterPro" id="IPR001451">
    <property type="entry name" value="Hexapep"/>
</dbReference>
<proteinExistence type="predicted"/>
<organism evidence="1 2">
    <name type="scientific">Vreelandella nanhaiensis</name>
    <dbReference type="NCBI Taxonomy" id="1258546"/>
    <lineage>
        <taxon>Bacteria</taxon>
        <taxon>Pseudomonadati</taxon>
        <taxon>Pseudomonadota</taxon>
        <taxon>Gammaproteobacteria</taxon>
        <taxon>Oceanospirillales</taxon>
        <taxon>Halomonadaceae</taxon>
        <taxon>Vreelandella</taxon>
    </lineage>
</organism>
<dbReference type="PANTHER" id="PTHR13061:SF29">
    <property type="entry name" value="GAMMA CARBONIC ANHYDRASE-LIKE 1, MITOCHONDRIAL-RELATED"/>
    <property type="match status" value="1"/>
</dbReference>
<sequence>MAIYQYGEHRPAIHEDVYVADTADVIGQVTLKARSSVWYQAVLRGDSDHLEIGEESNIQDGAVLHADPGYPLKVGKGVTVGHQAMLHGCTVGDGCLIGIQAVVLNGAVIGENSLVGAGAFIKEGAVFPPNSLIVGSPARVVRELAPDAVEGLKLNAQSYVIKGQQHAKELKRID</sequence>
<dbReference type="CDD" id="cd04645">
    <property type="entry name" value="LbH_gamma_CA_like"/>
    <property type="match status" value="1"/>
</dbReference>
<dbReference type="Proteomes" id="UP000287023">
    <property type="component" value="Unassembled WGS sequence"/>
</dbReference>
<keyword evidence="2" id="KW-1185">Reference proteome</keyword>
<evidence type="ECO:0000313" key="2">
    <source>
        <dbReference type="Proteomes" id="UP000287023"/>
    </source>
</evidence>
<accession>A0A3S0YM94</accession>
<reference evidence="1 2" key="1">
    <citation type="submission" date="2018-12" db="EMBL/GenBank/DDBJ databases">
        <title>three novel Halomonas strain isolated from plants.</title>
        <authorList>
            <person name="Sun C."/>
        </authorList>
    </citation>
    <scope>NUCLEOTIDE SEQUENCE [LARGE SCALE GENOMIC DNA]</scope>
    <source>
        <strain evidence="1 2">JCM 18142</strain>
    </source>
</reference>
<dbReference type="Gene3D" id="2.160.10.10">
    <property type="entry name" value="Hexapeptide repeat proteins"/>
    <property type="match status" value="1"/>
</dbReference>
<dbReference type="InterPro" id="IPR047324">
    <property type="entry name" value="LbH_gamma_CA-like"/>
</dbReference>
<name>A0A3S0YM94_9GAMM</name>
<dbReference type="Pfam" id="PF00132">
    <property type="entry name" value="Hexapep"/>
    <property type="match status" value="1"/>
</dbReference>
<protein>
    <submittedName>
        <fullName evidence="1">Gamma carbonic anhydrase family protein</fullName>
    </submittedName>
</protein>
<dbReference type="InterPro" id="IPR050484">
    <property type="entry name" value="Transf_Hexapept/Carb_Anhydrase"/>
</dbReference>
<dbReference type="RefSeq" id="WP_127060434.1">
    <property type="nucleotide sequence ID" value="NZ_RZHF01000005.1"/>
</dbReference>
<dbReference type="EMBL" id="RZHF01000005">
    <property type="protein sequence ID" value="RUR33824.1"/>
    <property type="molecule type" value="Genomic_DNA"/>
</dbReference>
<comment type="caution">
    <text evidence="1">The sequence shown here is derived from an EMBL/GenBank/DDBJ whole genome shotgun (WGS) entry which is preliminary data.</text>
</comment>
<gene>
    <name evidence="1" type="ORF">ELY38_05190</name>
</gene>
<dbReference type="SUPFAM" id="SSF51161">
    <property type="entry name" value="Trimeric LpxA-like enzymes"/>
    <property type="match status" value="1"/>
</dbReference>
<dbReference type="AlphaFoldDB" id="A0A3S0YM94"/>